<dbReference type="InParanoid" id="A0A803JF55"/>
<evidence type="ECO:0000259" key="1">
    <source>
        <dbReference type="PROSITE" id="PS50878"/>
    </source>
</evidence>
<name>A0A803JF55_XENTR</name>
<dbReference type="GeneTree" id="ENSGT01150000286916"/>
<dbReference type="PANTHER" id="PTHR31635">
    <property type="entry name" value="REVERSE TRANSCRIPTASE DOMAIN-CONTAINING PROTEIN-RELATED"/>
    <property type="match status" value="1"/>
</dbReference>
<protein>
    <recommendedName>
        <fullName evidence="1">Reverse transcriptase domain-containing protein</fullName>
    </recommendedName>
</protein>
<organism evidence="2">
    <name type="scientific">Xenopus tropicalis</name>
    <name type="common">Western clawed frog</name>
    <name type="synonym">Silurana tropicalis</name>
    <dbReference type="NCBI Taxonomy" id="8364"/>
    <lineage>
        <taxon>Eukaryota</taxon>
        <taxon>Metazoa</taxon>
        <taxon>Chordata</taxon>
        <taxon>Craniata</taxon>
        <taxon>Vertebrata</taxon>
        <taxon>Euteleostomi</taxon>
        <taxon>Amphibia</taxon>
        <taxon>Batrachia</taxon>
        <taxon>Anura</taxon>
        <taxon>Pipoidea</taxon>
        <taxon>Pipidae</taxon>
        <taxon>Xenopodinae</taxon>
        <taxon>Xenopus</taxon>
        <taxon>Silurana</taxon>
    </lineage>
</organism>
<dbReference type="InterPro" id="IPR000477">
    <property type="entry name" value="RT_dom"/>
</dbReference>
<dbReference type="AlphaFoldDB" id="A0A803JF55"/>
<dbReference type="PROSITE" id="PS50878">
    <property type="entry name" value="RT_POL"/>
    <property type="match status" value="1"/>
</dbReference>
<dbReference type="Ensembl" id="ENSXETT00000123789">
    <property type="protein sequence ID" value="ENSXETP00000106514"/>
    <property type="gene ID" value="ENSXETG00000049285"/>
</dbReference>
<sequence length="318" mass="36321">MNFGPTFIKWIKLMYKEPKATIRVNGILSPTISLTRGTRQGCPLSPLLFALAIEPMAIAIRHSQQVKGLVYKTIEEKISLYADDTLLYLADPHNSFTSAIQIVKRFGRFSGLQINWEKSIVFPLDGQAPQMTEPECTLKVANSFKYLGIHINKDPSLFLQDNLHPLHNRFKDTLKFWTKLPLTLIGRINICKMIFLPKYLYIFSNTPTHIPKKALQDIDRTQSEFIWGNKTPTLSRATLNAPIDQLGLTSPNYELYYLASQSFHVANWKTFDTENPASLLEALYFTSIESLHNASIEPEKTLALYRLSWMPPKERGTV</sequence>
<dbReference type="Pfam" id="PF00078">
    <property type="entry name" value="RVT_1"/>
    <property type="match status" value="1"/>
</dbReference>
<reference evidence="2" key="1">
    <citation type="journal article" date="2010" name="Science">
        <title>The genome of the Western clawed frog Xenopus tropicalis.</title>
        <authorList>
            <person name="Hellsten U."/>
            <person name="Harland R.M."/>
            <person name="Gilchrist M.J."/>
            <person name="Hendrix D."/>
            <person name="Jurka J."/>
            <person name="Kapitonov V."/>
            <person name="Ovcharenko I."/>
            <person name="Putnam N.H."/>
            <person name="Shu S."/>
            <person name="Taher L."/>
            <person name="Blitz I.L."/>
            <person name="Blumberg B."/>
            <person name="Dichmann D.S."/>
            <person name="Dubchak I."/>
            <person name="Amaya E."/>
            <person name="Detter J.C."/>
            <person name="Fletcher R."/>
            <person name="Gerhard D.S."/>
            <person name="Goodstein D."/>
            <person name="Graves T."/>
            <person name="Grigoriev I.V."/>
            <person name="Grimwood J."/>
            <person name="Kawashima T."/>
            <person name="Lindquist E."/>
            <person name="Lucas S.M."/>
            <person name="Mead P.E."/>
            <person name="Mitros T."/>
            <person name="Ogino H."/>
            <person name="Ohta Y."/>
            <person name="Poliakov A.V."/>
            <person name="Pollet N."/>
            <person name="Robert J."/>
            <person name="Salamov A."/>
            <person name="Sater A.K."/>
            <person name="Schmutz J."/>
            <person name="Terry A."/>
            <person name="Vize P.D."/>
            <person name="Warren W.C."/>
            <person name="Wells D."/>
            <person name="Wills A."/>
            <person name="Wilson R.K."/>
            <person name="Zimmerman L.B."/>
            <person name="Zorn A.M."/>
            <person name="Grainger R."/>
            <person name="Grammer T."/>
            <person name="Khokha M.K."/>
            <person name="Richardson P.M."/>
            <person name="Rokhsar D.S."/>
        </authorList>
    </citation>
    <scope>NUCLEOTIDE SEQUENCE [LARGE SCALE GENOMIC DNA]</scope>
    <source>
        <strain evidence="2">Nigerian</strain>
    </source>
</reference>
<dbReference type="SUPFAM" id="SSF56672">
    <property type="entry name" value="DNA/RNA polymerases"/>
    <property type="match status" value="1"/>
</dbReference>
<accession>A0A803JF55</accession>
<proteinExistence type="predicted"/>
<reference evidence="2" key="2">
    <citation type="submission" date="2021-03" db="UniProtKB">
        <authorList>
            <consortium name="Ensembl"/>
        </authorList>
    </citation>
    <scope>IDENTIFICATION</scope>
</reference>
<dbReference type="InterPro" id="IPR043502">
    <property type="entry name" value="DNA/RNA_pol_sf"/>
</dbReference>
<dbReference type="PANTHER" id="PTHR31635:SF196">
    <property type="entry name" value="REVERSE TRANSCRIPTASE DOMAIN-CONTAINING PROTEIN-RELATED"/>
    <property type="match status" value="1"/>
</dbReference>
<feature type="domain" description="Reverse transcriptase" evidence="1">
    <location>
        <begin position="1"/>
        <end position="151"/>
    </location>
</feature>
<evidence type="ECO:0000313" key="2">
    <source>
        <dbReference type="Ensembl" id="ENSXETP00000106514"/>
    </source>
</evidence>